<evidence type="ECO:0000313" key="3">
    <source>
        <dbReference type="EMBL" id="GAA1764008.1"/>
    </source>
</evidence>
<dbReference type="InterPro" id="IPR058062">
    <property type="entry name" value="SCO7613_C"/>
</dbReference>
<keyword evidence="2" id="KW-0812">Transmembrane</keyword>
<feature type="transmembrane region" description="Helical" evidence="2">
    <location>
        <begin position="361"/>
        <end position="380"/>
    </location>
</feature>
<proteinExistence type="predicted"/>
<dbReference type="Proteomes" id="UP001500506">
    <property type="component" value="Unassembled WGS sequence"/>
</dbReference>
<evidence type="ECO:0008006" key="5">
    <source>
        <dbReference type="Google" id="ProtNLM"/>
    </source>
</evidence>
<feature type="transmembrane region" description="Helical" evidence="2">
    <location>
        <begin position="134"/>
        <end position="153"/>
    </location>
</feature>
<keyword evidence="2" id="KW-1133">Transmembrane helix</keyword>
<feature type="transmembrane region" description="Helical" evidence="2">
    <location>
        <begin position="165"/>
        <end position="182"/>
    </location>
</feature>
<feature type="transmembrane region" description="Helical" evidence="2">
    <location>
        <begin position="330"/>
        <end position="349"/>
    </location>
</feature>
<feature type="transmembrane region" description="Helical" evidence="2">
    <location>
        <begin position="889"/>
        <end position="908"/>
    </location>
</feature>
<feature type="transmembrane region" description="Helical" evidence="2">
    <location>
        <begin position="587"/>
        <end position="605"/>
    </location>
</feature>
<evidence type="ECO:0000256" key="2">
    <source>
        <dbReference type="SAM" id="Phobius"/>
    </source>
</evidence>
<feature type="transmembrane region" description="Helical" evidence="2">
    <location>
        <begin position="1094"/>
        <end position="1112"/>
    </location>
</feature>
<feature type="transmembrane region" description="Helical" evidence="2">
    <location>
        <begin position="536"/>
        <end position="554"/>
    </location>
</feature>
<feature type="transmembrane region" description="Helical" evidence="2">
    <location>
        <begin position="1241"/>
        <end position="1259"/>
    </location>
</feature>
<name>A0ABN2KUR5_9MICO</name>
<feature type="transmembrane region" description="Helical" evidence="2">
    <location>
        <begin position="997"/>
        <end position="1018"/>
    </location>
</feature>
<feature type="transmembrane region" description="Helical" evidence="2">
    <location>
        <begin position="304"/>
        <end position="324"/>
    </location>
</feature>
<feature type="transmembrane region" description="Helical" evidence="2">
    <location>
        <begin position="665"/>
        <end position="685"/>
    </location>
</feature>
<comment type="caution">
    <text evidence="3">The sequence shown here is derived from an EMBL/GenBank/DDBJ whole genome shotgun (WGS) entry which is preliminary data.</text>
</comment>
<evidence type="ECO:0000256" key="1">
    <source>
        <dbReference type="SAM" id="MobiDB-lite"/>
    </source>
</evidence>
<feature type="transmembrane region" description="Helical" evidence="2">
    <location>
        <begin position="419"/>
        <end position="445"/>
    </location>
</feature>
<accession>A0ABN2KUR5</accession>
<feature type="transmembrane region" description="Helical" evidence="2">
    <location>
        <begin position="816"/>
        <end position="832"/>
    </location>
</feature>
<feature type="transmembrane region" description="Helical" evidence="2">
    <location>
        <begin position="928"/>
        <end position="945"/>
    </location>
</feature>
<organism evidence="3 4">
    <name type="scientific">Agromyces humatus</name>
    <dbReference type="NCBI Taxonomy" id="279573"/>
    <lineage>
        <taxon>Bacteria</taxon>
        <taxon>Bacillati</taxon>
        <taxon>Actinomycetota</taxon>
        <taxon>Actinomycetes</taxon>
        <taxon>Micrococcales</taxon>
        <taxon>Microbacteriaceae</taxon>
        <taxon>Agromyces</taxon>
    </lineage>
</organism>
<gene>
    <name evidence="3" type="ORF">GCM10009747_24650</name>
</gene>
<feature type="transmembrane region" description="Helical" evidence="2">
    <location>
        <begin position="612"/>
        <end position="632"/>
    </location>
</feature>
<feature type="transmembrane region" description="Helical" evidence="2">
    <location>
        <begin position="1190"/>
        <end position="1208"/>
    </location>
</feature>
<reference evidence="3 4" key="1">
    <citation type="journal article" date="2019" name="Int. J. Syst. Evol. Microbiol.">
        <title>The Global Catalogue of Microorganisms (GCM) 10K type strain sequencing project: providing services to taxonomists for standard genome sequencing and annotation.</title>
        <authorList>
            <consortium name="The Broad Institute Genomics Platform"/>
            <consortium name="The Broad Institute Genome Sequencing Center for Infectious Disease"/>
            <person name="Wu L."/>
            <person name="Ma J."/>
        </authorList>
    </citation>
    <scope>NUCLEOTIDE SEQUENCE [LARGE SCALE GENOMIC DNA]</scope>
    <source>
        <strain evidence="3 4">JCM 14319</strain>
    </source>
</reference>
<feature type="transmembrane region" description="Helical" evidence="2">
    <location>
        <begin position="1165"/>
        <end position="1184"/>
    </location>
</feature>
<feature type="transmembrane region" description="Helical" evidence="2">
    <location>
        <begin position="638"/>
        <end position="658"/>
    </location>
</feature>
<feature type="transmembrane region" description="Helical" evidence="2">
    <location>
        <begin position="269"/>
        <end position="292"/>
    </location>
</feature>
<sequence length="1279" mass="128883">MTPPTISAARGWSDAAVAYLLDATACPACARDRLRDGRCPTCGAVIDAELGSAIAAASEQAAAAIRDRQMVVDRVPVPIAVGDRVGPADVAGPASAAAVGPEASDTFAPPPSANAPRPLATNARPESTATVQSVLAVAGAGLLAVAAVVFTFFNPDLTDHGVRSAIIAAITLVFLGGAWWLARRGLRFSAESVGGLGLVFGALDVASIVALATDPASAWLTAAVATLVGGAAMAALALAARIRIWFWAALVALATVPAMFGYAGEALGAALAGHLAAAYTAFALIVLARRVAPRFGGRLVAEERTLTVVQVAAVPLAIVLMPFVDTDSNAARWLLVVGVLTSISVLGVLSSRHPARRLWSAIAGFAGVAAIAVLPFATGLGDGLPAFWALAVLAAGTSVGLVAAWVLAPVLRGVVPHAFAGGVFGAVAASVAVPAFTGAMAVLTTLAGTLTPLPYDTPLTVTGDLVAVAVACAASAIGFASIAVITARRRRGVAVESEAAPQSGADGALGTIAGLLGMLAWLLLACAPGFPLGARIAIALALVLLVAAVLRFVAVLRPGTFLGGSLLGGAHVAILLAALLAGTDAATQPWAGIAVLVALTALALVTSAKLRFLYVGAGFAYSLSVVATVLGSTALEGIAQWCLTTAVGLLVAIVATFVQRVGARSWWAILAVAAVPFGIGIVQVVFERSGWTALSTGLMLLLAATLVVTRRPGLSVGLRTAAAALIVPSAAVVVVCLGAEVLAGSASPVVLPVIAALVAGVLPATAAIGRALERHGLGAVASRAARIAIEWSTLATGAIAVLLSLVRFAAGLETTLVVLVVLGLGATAMAVVQRRRLGWWLAAASFTGALWSTWGLAGVTEIEAYLVPPGLVAALVGAVLTARGARGLALVASGLLVAVLPTLLALAVSLRSATDGDGADLAADLRGWALIGAAWLIVAVGLVLGRGGRDDAAGGSARTARLRTLRPAVFATAIVAAAAGALQGARLGLDGMPASPLAGIPLVFVCAGVGLVGAAAAAMAGRAIIAGAPNDSALARSRWLTAPALAYLAFAAWPAIRTEWPEIWAMWALMLAILAIMMLAAVRSVTAFTNLPPVWFAFTIAFVTAVVAWSPRELRVEWFSVPLGLFLLAAGVVALRRGVEGDSAVAGGSPAARLTAWPSGWRGSWALLAPGLVVLLCASIAATFTDPQTWRAILVILFALTAILVGSSRKLAAPFLIGIIVLPVENVVVFAVQIGRGIESMPWWITLAVVGAVLLIIAVTTERRAGAEQGIAARLGDLR</sequence>
<dbReference type="RefSeq" id="WP_232498864.1">
    <property type="nucleotide sequence ID" value="NZ_BAAANH010000005.1"/>
</dbReference>
<feature type="transmembrane region" description="Helical" evidence="2">
    <location>
        <begin position="965"/>
        <end position="985"/>
    </location>
</feature>
<feature type="region of interest" description="Disordered" evidence="1">
    <location>
        <begin position="100"/>
        <end position="123"/>
    </location>
</feature>
<feature type="transmembrane region" description="Helical" evidence="2">
    <location>
        <begin position="218"/>
        <end position="237"/>
    </location>
</feature>
<feature type="transmembrane region" description="Helical" evidence="2">
    <location>
        <begin position="1063"/>
        <end position="1082"/>
    </location>
</feature>
<feature type="transmembrane region" description="Helical" evidence="2">
    <location>
        <begin position="721"/>
        <end position="743"/>
    </location>
</feature>
<evidence type="ECO:0000313" key="4">
    <source>
        <dbReference type="Proteomes" id="UP001500506"/>
    </source>
</evidence>
<feature type="transmembrane region" description="Helical" evidence="2">
    <location>
        <begin position="839"/>
        <end position="859"/>
    </location>
</feature>
<feature type="transmembrane region" description="Helical" evidence="2">
    <location>
        <begin position="749"/>
        <end position="768"/>
    </location>
</feature>
<feature type="transmembrane region" description="Helical" evidence="2">
    <location>
        <begin position="1039"/>
        <end position="1057"/>
    </location>
</feature>
<dbReference type="EMBL" id="BAAANH010000005">
    <property type="protein sequence ID" value="GAA1764008.1"/>
    <property type="molecule type" value="Genomic_DNA"/>
</dbReference>
<feature type="transmembrane region" description="Helical" evidence="2">
    <location>
        <begin position="465"/>
        <end position="487"/>
    </location>
</feature>
<keyword evidence="4" id="KW-1185">Reference proteome</keyword>
<feature type="transmembrane region" description="Helical" evidence="2">
    <location>
        <begin position="865"/>
        <end position="882"/>
    </location>
</feature>
<feature type="transmembrane region" description="Helical" evidence="2">
    <location>
        <begin position="561"/>
        <end position="581"/>
    </location>
</feature>
<feature type="transmembrane region" description="Helical" evidence="2">
    <location>
        <begin position="244"/>
        <end position="263"/>
    </location>
</feature>
<dbReference type="NCBIfam" id="NF047321">
    <property type="entry name" value="SCO7613_CTERM"/>
    <property type="match status" value="1"/>
</dbReference>
<feature type="transmembrane region" description="Helical" evidence="2">
    <location>
        <begin position="789"/>
        <end position="810"/>
    </location>
</feature>
<protein>
    <recommendedName>
        <fullName evidence="5">DUF2157 domain-containing protein</fullName>
    </recommendedName>
</protein>
<feature type="transmembrane region" description="Helical" evidence="2">
    <location>
        <begin position="508"/>
        <end position="530"/>
    </location>
</feature>
<feature type="transmembrane region" description="Helical" evidence="2">
    <location>
        <begin position="194"/>
        <end position="212"/>
    </location>
</feature>
<keyword evidence="2" id="KW-0472">Membrane</keyword>
<feature type="transmembrane region" description="Helical" evidence="2">
    <location>
        <begin position="1118"/>
        <end position="1135"/>
    </location>
</feature>
<feature type="transmembrane region" description="Helical" evidence="2">
    <location>
        <begin position="1215"/>
        <end position="1235"/>
    </location>
</feature>
<feature type="transmembrane region" description="Helical" evidence="2">
    <location>
        <begin position="386"/>
        <end position="407"/>
    </location>
</feature>
<feature type="transmembrane region" description="Helical" evidence="2">
    <location>
        <begin position="691"/>
        <end position="709"/>
    </location>
</feature>